<evidence type="ECO:0000313" key="2">
    <source>
        <dbReference type="Proteomes" id="UP000004947"/>
    </source>
</evidence>
<dbReference type="STRING" id="313628.LNTAR_23634"/>
<dbReference type="InterPro" id="IPR036641">
    <property type="entry name" value="HPT_dom_sf"/>
</dbReference>
<protein>
    <submittedName>
        <fullName evidence="1">DNA repair protein RadC</fullName>
    </submittedName>
</protein>
<dbReference type="Gene3D" id="1.20.120.160">
    <property type="entry name" value="HPT domain"/>
    <property type="match status" value="1"/>
</dbReference>
<dbReference type="AlphaFoldDB" id="A6DS54"/>
<sequence length="114" mass="12801">MIEFETLNVEQGVRYTNDNLDLYKTILVSFYEDYKDAFIKLTQLSNNDLESCHILAHSLKGTTAIIGSEQLPPLFYAIETAAKENSTELATCIEAVKEPFSAMINELKAKGFSE</sequence>
<dbReference type="OrthoDB" id="254537at2"/>
<dbReference type="GO" id="GO:0000160">
    <property type="term" value="P:phosphorelay signal transduction system"/>
    <property type="evidence" value="ECO:0007669"/>
    <property type="project" value="InterPro"/>
</dbReference>
<reference evidence="1 2" key="1">
    <citation type="journal article" date="2010" name="J. Bacteriol.">
        <title>Genome sequence of Lentisphaera araneosa HTCC2155T, the type species of the order Lentisphaerales in the phylum Lentisphaerae.</title>
        <authorList>
            <person name="Thrash J.C."/>
            <person name="Cho J.C."/>
            <person name="Vergin K.L."/>
            <person name="Morris R.M."/>
            <person name="Giovannoni S.J."/>
        </authorList>
    </citation>
    <scope>NUCLEOTIDE SEQUENCE [LARGE SCALE GENOMIC DNA]</scope>
    <source>
        <strain evidence="1 2">HTCC2155</strain>
    </source>
</reference>
<organism evidence="1 2">
    <name type="scientific">Lentisphaera araneosa HTCC2155</name>
    <dbReference type="NCBI Taxonomy" id="313628"/>
    <lineage>
        <taxon>Bacteria</taxon>
        <taxon>Pseudomonadati</taxon>
        <taxon>Lentisphaerota</taxon>
        <taxon>Lentisphaeria</taxon>
        <taxon>Lentisphaerales</taxon>
        <taxon>Lentisphaeraceae</taxon>
        <taxon>Lentisphaera</taxon>
    </lineage>
</organism>
<accession>A6DS54</accession>
<dbReference type="EMBL" id="ABCK01000028">
    <property type="protein sequence ID" value="EDM25514.1"/>
    <property type="molecule type" value="Genomic_DNA"/>
</dbReference>
<gene>
    <name evidence="1" type="primary">radC</name>
    <name evidence="1" type="ORF">LNTAR_23634</name>
</gene>
<keyword evidence="2" id="KW-1185">Reference proteome</keyword>
<dbReference type="RefSeq" id="WP_007280669.1">
    <property type="nucleotide sequence ID" value="NZ_ABCK01000028.1"/>
</dbReference>
<dbReference type="SUPFAM" id="SSF47226">
    <property type="entry name" value="Histidine-containing phosphotransfer domain, HPT domain"/>
    <property type="match status" value="1"/>
</dbReference>
<name>A6DS54_9BACT</name>
<proteinExistence type="predicted"/>
<dbReference type="Proteomes" id="UP000004947">
    <property type="component" value="Unassembled WGS sequence"/>
</dbReference>
<evidence type="ECO:0000313" key="1">
    <source>
        <dbReference type="EMBL" id="EDM25514.1"/>
    </source>
</evidence>
<comment type="caution">
    <text evidence="1">The sequence shown here is derived from an EMBL/GenBank/DDBJ whole genome shotgun (WGS) entry which is preliminary data.</text>
</comment>